<organism evidence="1">
    <name type="scientific">marine sediment metagenome</name>
    <dbReference type="NCBI Taxonomy" id="412755"/>
    <lineage>
        <taxon>unclassified sequences</taxon>
        <taxon>metagenomes</taxon>
        <taxon>ecological metagenomes</taxon>
    </lineage>
</organism>
<comment type="caution">
    <text evidence="1">The sequence shown here is derived from an EMBL/GenBank/DDBJ whole genome shotgun (WGS) entry which is preliminary data.</text>
</comment>
<dbReference type="AlphaFoldDB" id="A0A0F9C5C2"/>
<name>A0A0F9C5C2_9ZZZZ</name>
<reference evidence="1" key="1">
    <citation type="journal article" date="2015" name="Nature">
        <title>Complex archaea that bridge the gap between prokaryotes and eukaryotes.</title>
        <authorList>
            <person name="Spang A."/>
            <person name="Saw J.H."/>
            <person name="Jorgensen S.L."/>
            <person name="Zaremba-Niedzwiedzka K."/>
            <person name="Martijn J."/>
            <person name="Lind A.E."/>
            <person name="van Eijk R."/>
            <person name="Schleper C."/>
            <person name="Guy L."/>
            <person name="Ettema T.J."/>
        </authorList>
    </citation>
    <scope>NUCLEOTIDE SEQUENCE</scope>
</reference>
<proteinExistence type="predicted"/>
<evidence type="ECO:0000313" key="1">
    <source>
        <dbReference type="EMBL" id="KKL44369.1"/>
    </source>
</evidence>
<sequence length="70" mass="8770">MKKYFFTKEEIFKKHKTECHRSYYGNDDVDRENEFVRYIEIKTTRDNIWNQSTYKRIGNTDYFKEIKCIL</sequence>
<gene>
    <name evidence="1" type="ORF">LCGC14_2366350</name>
</gene>
<protein>
    <submittedName>
        <fullName evidence="1">Uncharacterized protein</fullName>
    </submittedName>
</protein>
<dbReference type="EMBL" id="LAZR01034783">
    <property type="protein sequence ID" value="KKL44369.1"/>
    <property type="molecule type" value="Genomic_DNA"/>
</dbReference>
<feature type="non-terminal residue" evidence="1">
    <location>
        <position position="70"/>
    </location>
</feature>
<accession>A0A0F9C5C2</accession>